<evidence type="ECO:0000256" key="1">
    <source>
        <dbReference type="SAM" id="MobiDB-lite"/>
    </source>
</evidence>
<comment type="caution">
    <text evidence="2">The sequence shown here is derived from an EMBL/GenBank/DDBJ whole genome shotgun (WGS) entry which is preliminary data.</text>
</comment>
<protein>
    <submittedName>
        <fullName evidence="2">Uncharacterized protein</fullName>
    </submittedName>
</protein>
<accession>A0ABW2BBN0</accession>
<name>A0ABW2BBN0_9RHOB</name>
<feature type="region of interest" description="Disordered" evidence="1">
    <location>
        <begin position="1"/>
        <end position="30"/>
    </location>
</feature>
<evidence type="ECO:0000313" key="4">
    <source>
        <dbReference type="Proteomes" id="UP001596353"/>
    </source>
</evidence>
<evidence type="ECO:0000313" key="3">
    <source>
        <dbReference type="EMBL" id="MFC6762932.1"/>
    </source>
</evidence>
<dbReference type="Proteomes" id="UP001596353">
    <property type="component" value="Unassembled WGS sequence"/>
</dbReference>
<dbReference type="EMBL" id="JBHSWG010000006">
    <property type="protein sequence ID" value="MFC6762932.1"/>
    <property type="molecule type" value="Genomic_DNA"/>
</dbReference>
<reference evidence="4" key="2">
    <citation type="journal article" date="2019" name="Int. J. Syst. Evol. Microbiol.">
        <title>The Global Catalogue of Microorganisms (GCM) 10K type strain sequencing project: providing services to taxonomists for standard genome sequencing and annotation.</title>
        <authorList>
            <consortium name="The Broad Institute Genomics Platform"/>
            <consortium name="The Broad Institute Genome Sequencing Center for Infectious Disease"/>
            <person name="Wu L."/>
            <person name="Ma J."/>
        </authorList>
    </citation>
    <scope>NUCLEOTIDE SEQUENCE [LARGE SCALE GENOMIC DNA]</scope>
    <source>
        <strain evidence="4">CCUG 66188</strain>
    </source>
</reference>
<reference evidence="2" key="1">
    <citation type="journal article" date="2014" name="Int. J. Syst. Evol. Microbiol.">
        <title>Complete genome of a new Firmicutes species belonging to the dominant human colonic microbiota ('Ruminococcus bicirculans') reveals two chromosomes and a selective capacity to utilize plant glucans.</title>
        <authorList>
            <consortium name="NISC Comparative Sequencing Program"/>
            <person name="Wegmann U."/>
            <person name="Louis P."/>
            <person name="Goesmann A."/>
            <person name="Henrissat B."/>
            <person name="Duncan S.H."/>
            <person name="Flint H.J."/>
        </authorList>
    </citation>
    <scope>NUCLEOTIDE SEQUENCE</scope>
    <source>
        <strain evidence="2">NBRC 109054</strain>
    </source>
</reference>
<sequence length="73" mass="7944">MLIDGNGPQETFTGQSFSAPQLPETSRSDGAQHFEISRSAILQRTEGKFHTSDPACYKSLLAIALSERALIYG</sequence>
<proteinExistence type="predicted"/>
<dbReference type="EMBL" id="JBHSWG010000006">
    <property type="protein sequence ID" value="MFC6762823.1"/>
    <property type="molecule type" value="Genomic_DNA"/>
</dbReference>
<evidence type="ECO:0000313" key="2">
    <source>
        <dbReference type="EMBL" id="MFC6762823.1"/>
    </source>
</evidence>
<keyword evidence="4" id="KW-1185">Reference proteome</keyword>
<reference evidence="2" key="3">
    <citation type="submission" date="2024-09" db="EMBL/GenBank/DDBJ databases">
        <authorList>
            <person name="Sun Q."/>
            <person name="Mori K."/>
        </authorList>
    </citation>
    <scope>NUCLEOTIDE SEQUENCE</scope>
    <source>
        <strain evidence="2">NBRC 109054</strain>
    </source>
</reference>
<organism evidence="2 4">
    <name type="scientific">Sulfitobacter porphyrae</name>
    <dbReference type="NCBI Taxonomy" id="1246864"/>
    <lineage>
        <taxon>Bacteria</taxon>
        <taxon>Pseudomonadati</taxon>
        <taxon>Pseudomonadota</taxon>
        <taxon>Alphaproteobacteria</taxon>
        <taxon>Rhodobacterales</taxon>
        <taxon>Roseobacteraceae</taxon>
        <taxon>Sulfitobacter</taxon>
    </lineage>
</organism>
<gene>
    <name evidence="2" type="ORF">ACFQFQ_29745</name>
    <name evidence="3" type="ORF">ACFQFQ_30405</name>
</gene>
<feature type="compositionally biased region" description="Polar residues" evidence="1">
    <location>
        <begin position="8"/>
        <end position="25"/>
    </location>
</feature>